<organism evidence="1">
    <name type="scientific">marine sediment metagenome</name>
    <dbReference type="NCBI Taxonomy" id="412755"/>
    <lineage>
        <taxon>unclassified sequences</taxon>
        <taxon>metagenomes</taxon>
        <taxon>ecological metagenomes</taxon>
    </lineage>
</organism>
<gene>
    <name evidence="1" type="ORF">S01H1_05115</name>
</gene>
<reference evidence="1" key="1">
    <citation type="journal article" date="2014" name="Front. Microbiol.">
        <title>High frequency of phylogenetically diverse reductive dehalogenase-homologous genes in deep subseafloor sedimentary metagenomes.</title>
        <authorList>
            <person name="Kawai M."/>
            <person name="Futagami T."/>
            <person name="Toyoda A."/>
            <person name="Takaki Y."/>
            <person name="Nishi S."/>
            <person name="Hori S."/>
            <person name="Arai W."/>
            <person name="Tsubouchi T."/>
            <person name="Morono Y."/>
            <person name="Uchiyama I."/>
            <person name="Ito T."/>
            <person name="Fujiyama A."/>
            <person name="Inagaki F."/>
            <person name="Takami H."/>
        </authorList>
    </citation>
    <scope>NUCLEOTIDE SEQUENCE</scope>
    <source>
        <strain evidence="1">Expedition CK06-06</strain>
    </source>
</reference>
<proteinExistence type="predicted"/>
<sequence>MPRIGCACKPVQRVIVGSRRNVSLRDRVGSRRRDTAEVRGITHVRPCGVRGTAVAAGAGA</sequence>
<comment type="caution">
    <text evidence="1">The sequence shown here is derived from an EMBL/GenBank/DDBJ whole genome shotgun (WGS) entry which is preliminary data.</text>
</comment>
<feature type="non-terminal residue" evidence="1">
    <location>
        <position position="60"/>
    </location>
</feature>
<dbReference type="AlphaFoldDB" id="X0T4I6"/>
<protein>
    <submittedName>
        <fullName evidence="1">Uncharacterized protein</fullName>
    </submittedName>
</protein>
<accession>X0T4I6</accession>
<evidence type="ECO:0000313" key="1">
    <source>
        <dbReference type="EMBL" id="GAF70950.1"/>
    </source>
</evidence>
<name>X0T4I6_9ZZZZ</name>
<dbReference type="EMBL" id="BARS01002664">
    <property type="protein sequence ID" value="GAF70950.1"/>
    <property type="molecule type" value="Genomic_DNA"/>
</dbReference>